<evidence type="ECO:0000313" key="1">
    <source>
        <dbReference type="EMBL" id="KTT14184.1"/>
    </source>
</evidence>
<dbReference type="AlphaFoldDB" id="A0A147GLF1"/>
<protein>
    <recommendedName>
        <fullName evidence="3">4Fe-4S ferredoxin-type domain-containing protein</fullName>
    </recommendedName>
</protein>
<accession>A0A147GLF1</accession>
<dbReference type="RefSeq" id="WP_058644422.1">
    <property type="nucleotide sequence ID" value="NZ_LDSL01000193.1"/>
</dbReference>
<keyword evidence="2" id="KW-1185">Reference proteome</keyword>
<dbReference type="Proteomes" id="UP000072741">
    <property type="component" value="Unassembled WGS sequence"/>
</dbReference>
<gene>
    <name evidence="1" type="ORF">NS331_23935</name>
</gene>
<dbReference type="EMBL" id="LDSL01000193">
    <property type="protein sequence ID" value="KTT14184.1"/>
    <property type="molecule type" value="Genomic_DNA"/>
</dbReference>
<evidence type="ECO:0000313" key="2">
    <source>
        <dbReference type="Proteomes" id="UP000072741"/>
    </source>
</evidence>
<organism evidence="1 2">
    <name type="scientific">Pseudacidovorax intermedius</name>
    <dbReference type="NCBI Taxonomy" id="433924"/>
    <lineage>
        <taxon>Bacteria</taxon>
        <taxon>Pseudomonadati</taxon>
        <taxon>Pseudomonadota</taxon>
        <taxon>Betaproteobacteria</taxon>
        <taxon>Burkholderiales</taxon>
        <taxon>Comamonadaceae</taxon>
        <taxon>Pseudacidovorax</taxon>
    </lineage>
</organism>
<reference evidence="1 2" key="1">
    <citation type="journal article" date="2016" name="Front. Microbiol.">
        <title>Genomic Resource of Rice Seed Associated Bacteria.</title>
        <authorList>
            <person name="Midha S."/>
            <person name="Bansal K."/>
            <person name="Sharma S."/>
            <person name="Kumar N."/>
            <person name="Patil P.P."/>
            <person name="Chaudhry V."/>
            <person name="Patil P.B."/>
        </authorList>
    </citation>
    <scope>NUCLEOTIDE SEQUENCE [LARGE SCALE GENOMIC DNA]</scope>
    <source>
        <strain evidence="1 2">NS331</strain>
    </source>
</reference>
<proteinExistence type="predicted"/>
<dbReference type="PATRIC" id="fig|433924.3.peg.2026"/>
<comment type="caution">
    <text evidence="1">The sequence shown here is derived from an EMBL/GenBank/DDBJ whole genome shotgun (WGS) entry which is preliminary data.</text>
</comment>
<dbReference type="OrthoDB" id="8536890at2"/>
<name>A0A147GLF1_9BURK</name>
<sequence>MTAPRAHRVILLQPEAPEKPAYGAPCNGCGVCCAHEPCPLGMVASRRLHGACAALVWRADEAVYRCGLIAEPERWLPRPLRRAAPLLARLARRYIAAGQGCDAHLDTEKG</sequence>
<evidence type="ECO:0008006" key="3">
    <source>
        <dbReference type="Google" id="ProtNLM"/>
    </source>
</evidence>